<dbReference type="OrthoDB" id="167718at2759"/>
<evidence type="ECO:0000256" key="3">
    <source>
        <dbReference type="SAM" id="MobiDB-lite"/>
    </source>
</evidence>
<feature type="compositionally biased region" description="Basic and acidic residues" evidence="3">
    <location>
        <begin position="10"/>
        <end position="32"/>
    </location>
</feature>
<gene>
    <name evidence="5" type="ORF">K491DRAFT_706832</name>
</gene>
<evidence type="ECO:0000313" key="6">
    <source>
        <dbReference type="Proteomes" id="UP000799324"/>
    </source>
</evidence>
<dbReference type="InterPro" id="IPR034228">
    <property type="entry name" value="Nop6_RRM"/>
</dbReference>
<dbReference type="FunFam" id="3.30.70.330:FF:000376">
    <property type="entry name" value="Putative RNA binding protein"/>
    <property type="match status" value="1"/>
</dbReference>
<dbReference type="PANTHER" id="PTHR48027">
    <property type="entry name" value="HETEROGENEOUS NUCLEAR RIBONUCLEOPROTEIN 87F-RELATED"/>
    <property type="match status" value="1"/>
</dbReference>
<dbReference type="InterPro" id="IPR035979">
    <property type="entry name" value="RBD_domain_sf"/>
</dbReference>
<dbReference type="SUPFAM" id="SSF54928">
    <property type="entry name" value="RNA-binding domain, RBD"/>
    <property type="match status" value="1"/>
</dbReference>
<proteinExistence type="predicted"/>
<evidence type="ECO:0000256" key="2">
    <source>
        <dbReference type="PROSITE-ProRule" id="PRU00176"/>
    </source>
</evidence>
<keyword evidence="1 2" id="KW-0694">RNA-binding</keyword>
<organism evidence="5 6">
    <name type="scientific">Lophiostoma macrostomum CBS 122681</name>
    <dbReference type="NCBI Taxonomy" id="1314788"/>
    <lineage>
        <taxon>Eukaryota</taxon>
        <taxon>Fungi</taxon>
        <taxon>Dikarya</taxon>
        <taxon>Ascomycota</taxon>
        <taxon>Pezizomycotina</taxon>
        <taxon>Dothideomycetes</taxon>
        <taxon>Pleosporomycetidae</taxon>
        <taxon>Pleosporales</taxon>
        <taxon>Lophiostomataceae</taxon>
        <taxon>Lophiostoma</taxon>
    </lineage>
</organism>
<evidence type="ECO:0000259" key="4">
    <source>
        <dbReference type="PROSITE" id="PS50102"/>
    </source>
</evidence>
<keyword evidence="6" id="KW-1185">Reference proteome</keyword>
<dbReference type="Pfam" id="PF00076">
    <property type="entry name" value="RRM_1"/>
    <property type="match status" value="1"/>
</dbReference>
<dbReference type="AlphaFoldDB" id="A0A6A6SZT5"/>
<accession>A0A6A6SZT5</accession>
<dbReference type="InterPro" id="IPR012677">
    <property type="entry name" value="Nucleotide-bd_a/b_plait_sf"/>
</dbReference>
<reference evidence="5" key="1">
    <citation type="journal article" date="2020" name="Stud. Mycol.">
        <title>101 Dothideomycetes genomes: a test case for predicting lifestyles and emergence of pathogens.</title>
        <authorList>
            <person name="Haridas S."/>
            <person name="Albert R."/>
            <person name="Binder M."/>
            <person name="Bloem J."/>
            <person name="Labutti K."/>
            <person name="Salamov A."/>
            <person name="Andreopoulos B."/>
            <person name="Baker S."/>
            <person name="Barry K."/>
            <person name="Bills G."/>
            <person name="Bluhm B."/>
            <person name="Cannon C."/>
            <person name="Castanera R."/>
            <person name="Culley D."/>
            <person name="Daum C."/>
            <person name="Ezra D."/>
            <person name="Gonzalez J."/>
            <person name="Henrissat B."/>
            <person name="Kuo A."/>
            <person name="Liang C."/>
            <person name="Lipzen A."/>
            <person name="Lutzoni F."/>
            <person name="Magnuson J."/>
            <person name="Mondo S."/>
            <person name="Nolan M."/>
            <person name="Ohm R."/>
            <person name="Pangilinan J."/>
            <person name="Park H.-J."/>
            <person name="Ramirez L."/>
            <person name="Alfaro M."/>
            <person name="Sun H."/>
            <person name="Tritt A."/>
            <person name="Yoshinaga Y."/>
            <person name="Zwiers L.-H."/>
            <person name="Turgeon B."/>
            <person name="Goodwin S."/>
            <person name="Spatafora J."/>
            <person name="Crous P."/>
            <person name="Grigoriev I."/>
        </authorList>
    </citation>
    <scope>NUCLEOTIDE SEQUENCE</scope>
    <source>
        <strain evidence="5">CBS 122681</strain>
    </source>
</reference>
<evidence type="ECO:0000256" key="1">
    <source>
        <dbReference type="ARBA" id="ARBA00022884"/>
    </source>
</evidence>
<evidence type="ECO:0000313" key="5">
    <source>
        <dbReference type="EMBL" id="KAF2651794.1"/>
    </source>
</evidence>
<dbReference type="PROSITE" id="PS50102">
    <property type="entry name" value="RRM"/>
    <property type="match status" value="1"/>
</dbReference>
<dbReference type="SMART" id="SM00360">
    <property type="entry name" value="RRM"/>
    <property type="match status" value="1"/>
</dbReference>
<protein>
    <recommendedName>
        <fullName evidence="4">RRM domain-containing protein</fullName>
    </recommendedName>
</protein>
<dbReference type="InterPro" id="IPR000504">
    <property type="entry name" value="RRM_dom"/>
</dbReference>
<dbReference type="EMBL" id="MU004417">
    <property type="protein sequence ID" value="KAF2651794.1"/>
    <property type="molecule type" value="Genomic_DNA"/>
</dbReference>
<feature type="region of interest" description="Disordered" evidence="3">
    <location>
        <begin position="1"/>
        <end position="178"/>
    </location>
</feature>
<feature type="compositionally biased region" description="Basic and acidic residues" evidence="3">
    <location>
        <begin position="146"/>
        <end position="155"/>
    </location>
</feature>
<feature type="compositionally biased region" description="Low complexity" evidence="3">
    <location>
        <begin position="39"/>
        <end position="51"/>
    </location>
</feature>
<sequence>MSKLEKKVKRTPEEKAARKAAKEAKKAKKTELENGVSEAQAVKTTAVPAVTKTREKKRKRDAEEETEQVTEPKKSKKSKRSKTSTDAPPNEEADTRASTTSHSAPVAACTEQDFIPLDTDIPMGSGNVAADNKPSKKAKKSKKTKKSSDVEKAQSKGEAITEADAPLANSEADPATDAATGKKDRFIVFVGNLPYSATKDELQTHFSKIGPTDIRIMTDKNTGKPKGFAFVEFDRFDRMQTCLKKYNHSIFGDGKKGRKINVELTAGGGGNTSARIFKIQSKNEKLHNERERDREKRSELEAKQDERKKKKEQLQKSGKKAYQGSDSNEQAEENGGIHPSRLAMLQEPPQHERQDRKRVRRY</sequence>
<dbReference type="InterPro" id="IPR052462">
    <property type="entry name" value="SLIRP/GR-RBP-like"/>
</dbReference>
<dbReference type="CDD" id="cd12400">
    <property type="entry name" value="RRM_Nop6"/>
    <property type="match status" value="1"/>
</dbReference>
<dbReference type="Proteomes" id="UP000799324">
    <property type="component" value="Unassembled WGS sequence"/>
</dbReference>
<feature type="region of interest" description="Disordered" evidence="3">
    <location>
        <begin position="265"/>
        <end position="362"/>
    </location>
</feature>
<feature type="compositionally biased region" description="Basic and acidic residues" evidence="3">
    <location>
        <begin position="281"/>
        <end position="307"/>
    </location>
</feature>
<feature type="domain" description="RRM" evidence="4">
    <location>
        <begin position="186"/>
        <end position="267"/>
    </location>
</feature>
<feature type="compositionally biased region" description="Basic residues" evidence="3">
    <location>
        <begin position="135"/>
        <end position="145"/>
    </location>
</feature>
<name>A0A6A6SZT5_9PLEO</name>
<dbReference type="GO" id="GO:0003723">
    <property type="term" value="F:RNA binding"/>
    <property type="evidence" value="ECO:0007669"/>
    <property type="project" value="UniProtKB-UniRule"/>
</dbReference>
<dbReference type="Gene3D" id="3.30.70.330">
    <property type="match status" value="1"/>
</dbReference>